<dbReference type="Proteomes" id="UP000324479">
    <property type="component" value="Unassembled WGS sequence"/>
</dbReference>
<keyword evidence="3" id="KW-0812">Transmembrane</keyword>
<feature type="compositionally biased region" description="Low complexity" evidence="2">
    <location>
        <begin position="61"/>
        <end position="80"/>
    </location>
</feature>
<dbReference type="InterPro" id="IPR051913">
    <property type="entry name" value="GH2_Domain-Containing"/>
</dbReference>
<evidence type="ECO:0000259" key="4">
    <source>
        <dbReference type="Pfam" id="PF02836"/>
    </source>
</evidence>
<name>A0A5M6DD33_9BACT</name>
<dbReference type="SUPFAM" id="SSF49785">
    <property type="entry name" value="Galactose-binding domain-like"/>
    <property type="match status" value="2"/>
</dbReference>
<dbReference type="RefSeq" id="WP_150076749.1">
    <property type="nucleotide sequence ID" value="NZ_VWOX01000006.1"/>
</dbReference>
<comment type="similarity">
    <text evidence="1">Belongs to the glycosyl hydrolase 2 family.</text>
</comment>
<gene>
    <name evidence="5" type="ORF">FYK55_12405</name>
</gene>
<dbReference type="InterPro" id="IPR006103">
    <property type="entry name" value="Glyco_hydro_2_cat"/>
</dbReference>
<dbReference type="Gene3D" id="3.20.20.80">
    <property type="entry name" value="Glycosidases"/>
    <property type="match status" value="1"/>
</dbReference>
<proteinExistence type="inferred from homology"/>
<dbReference type="AlphaFoldDB" id="A0A5M6DD33"/>
<feature type="region of interest" description="Disordered" evidence="2">
    <location>
        <begin position="606"/>
        <end position="625"/>
    </location>
</feature>
<evidence type="ECO:0000256" key="3">
    <source>
        <dbReference type="SAM" id="Phobius"/>
    </source>
</evidence>
<dbReference type="PANTHER" id="PTHR42732">
    <property type="entry name" value="BETA-GALACTOSIDASE"/>
    <property type="match status" value="1"/>
</dbReference>
<dbReference type="InterPro" id="IPR013783">
    <property type="entry name" value="Ig-like_fold"/>
</dbReference>
<feature type="compositionally biased region" description="Basic and acidic residues" evidence="2">
    <location>
        <begin position="606"/>
        <end position="623"/>
    </location>
</feature>
<dbReference type="EMBL" id="VWOX01000006">
    <property type="protein sequence ID" value="KAA5543085.1"/>
    <property type="molecule type" value="Genomic_DNA"/>
</dbReference>
<dbReference type="SUPFAM" id="SSF51445">
    <property type="entry name" value="(Trans)glycosidases"/>
    <property type="match status" value="1"/>
</dbReference>
<dbReference type="GO" id="GO:0004553">
    <property type="term" value="F:hydrolase activity, hydrolyzing O-glycosyl compounds"/>
    <property type="evidence" value="ECO:0007669"/>
    <property type="project" value="InterPro"/>
</dbReference>
<dbReference type="InterPro" id="IPR017853">
    <property type="entry name" value="GH"/>
</dbReference>
<dbReference type="Gene3D" id="2.60.40.10">
    <property type="entry name" value="Immunoglobulins"/>
    <property type="match status" value="1"/>
</dbReference>
<protein>
    <recommendedName>
        <fullName evidence="4">Glycoside hydrolase family 2 catalytic domain-containing protein</fullName>
    </recommendedName>
</protein>
<dbReference type="InterPro" id="IPR008979">
    <property type="entry name" value="Galactose-bd-like_sf"/>
</dbReference>
<keyword evidence="3" id="KW-0472">Membrane</keyword>
<evidence type="ECO:0000313" key="5">
    <source>
        <dbReference type="EMBL" id="KAA5543085.1"/>
    </source>
</evidence>
<reference evidence="5 6" key="1">
    <citation type="submission" date="2019-08" db="EMBL/GenBank/DDBJ databases">
        <authorList>
            <person name="Dhanesh K."/>
            <person name="Kumar G."/>
            <person name="Sasikala C."/>
            <person name="Venkata Ramana C."/>
        </authorList>
    </citation>
    <scope>NUCLEOTIDE SEQUENCE [LARGE SCALE GENOMIC DNA]</scope>
    <source>
        <strain evidence="5 6">JC645</strain>
    </source>
</reference>
<keyword evidence="6" id="KW-1185">Reference proteome</keyword>
<feature type="transmembrane region" description="Helical" evidence="3">
    <location>
        <begin position="21"/>
        <end position="47"/>
    </location>
</feature>
<organism evidence="5 6">
    <name type="scientific">Roseiconus nitratireducens</name>
    <dbReference type="NCBI Taxonomy" id="2605748"/>
    <lineage>
        <taxon>Bacteria</taxon>
        <taxon>Pseudomonadati</taxon>
        <taxon>Planctomycetota</taxon>
        <taxon>Planctomycetia</taxon>
        <taxon>Pirellulales</taxon>
        <taxon>Pirellulaceae</taxon>
        <taxon>Roseiconus</taxon>
    </lineage>
</organism>
<dbReference type="Gene3D" id="2.60.120.260">
    <property type="entry name" value="Galactose-binding domain-like"/>
    <property type="match status" value="2"/>
</dbReference>
<evidence type="ECO:0000256" key="1">
    <source>
        <dbReference type="ARBA" id="ARBA00007401"/>
    </source>
</evidence>
<comment type="caution">
    <text evidence="5">The sequence shown here is derived from an EMBL/GenBank/DDBJ whole genome shotgun (WGS) entry which is preliminary data.</text>
</comment>
<dbReference type="Pfam" id="PF02836">
    <property type="entry name" value="Glyco_hydro_2_C"/>
    <property type="match status" value="1"/>
</dbReference>
<sequence>MQVFQKRTQPVAESTSTTVAAILPTLFSSAFMSILSRHWLLALLLLMHVGRDVSCSGQGRSATQSASPQSPAAPQADASSTRWSQELDADWRIDPVAPSEAQGGTAFNQPIPVPSAWEHTLGKSFDGSAVYQLEISEQTTRRVQAELQRRSRSVPQQLFIVFDGVATEAIVRCNQIPVGEHLGAWTRWSCNLDQAWDPEGPNRIEVRVDEKVGHHTQGFLPVFAPHFGGIWQPVRLEIRPQQRIDTENTLVLGRYRVEENHRLALRVALQGPLPEDAELDVVVDHPRRKLPNGSWQSARKTKVLRRTFALDSDNQSEEGFEFDIPLKDARAWSPESPWLYDVRLSLTGRGVAPDAPVTAGERDPDAGTGGQASAASTRVVYDSQAYRTGIRLIETRGDQLFLNGRPIIVRGLLNWGYAPPSTAPSLDDRDMRDEIACAQRMGLNLMKFCLWIPPRRYLELADEEGLLAWVEYPTWHAKLVESNLAELQREYLEFTHHDRNHPCVVLRSLTCETGPSASLEVIESLYRLVHRQVPDAIVEDDSSWISWNRISDIWDDHPYGNNHTWPEKLGELRQFIAEREAKPLLLGEAIAADTWPDLNAIRNQMDRQTAERSANRKASERSQSDANSHVELPFWVLNAYESAKNFEDQLAEHSSPDVVMQMRQDSLDYAYQMRKYQIETYRREIPWGGFVVSVIRDFPFAPMGVIDSTGAFKFSEWGREAEWSADDPMLLLKTQDDRRSFIAGTTASVDWLMANAKASQLALQRSTAKQRFEVRWRLLTDRTETPVATGNVLLRPPSNSAPKASAADHFQATAELSFPISKRRRRMELVGEIWAGRQRVATNRWPIWVLPPAQKVPQSRVQVHAALEESRKDWMHAVVAANQNDAPSAATFESADAHGEPGVQAPSSILVASRFDNDILDQLQSGRSVLLLPDGGPGSFPVRDHWFLRGGPVVFPDRIEGSQTTRDDHSLTQLLVDLQHFDLAGSIQPDFDFWQETDPWLILWDSHDLDHVKTHGLLWGARVGAGRLIVSTLNHDPERSAAGPHVLRQLLHRLIEEPLGLRGRLSEETQSRLRSSLNLRQINLAQAEWKLKVDSDSRGFQARWFEDREAGEDPFADASSIRIDSHWDGQGHGDLDGWAWYSTEVSIPNDWKSDDFYLCFTGVDDHYQAFVNGRKIGQAGNIDRKETAFEMRSSHRLPDTVKAGDRLRIRIAVYDWYGAGGIFRPVFLRTTPLPAGSPLLRE</sequence>
<accession>A0A5M6DD33</accession>
<feature type="region of interest" description="Disordered" evidence="2">
    <location>
        <begin position="56"/>
        <end position="81"/>
    </location>
</feature>
<evidence type="ECO:0000256" key="2">
    <source>
        <dbReference type="SAM" id="MobiDB-lite"/>
    </source>
</evidence>
<evidence type="ECO:0000313" key="6">
    <source>
        <dbReference type="Proteomes" id="UP000324479"/>
    </source>
</evidence>
<feature type="domain" description="Glycoside hydrolase family 2 catalytic" evidence="4">
    <location>
        <begin position="394"/>
        <end position="588"/>
    </location>
</feature>
<dbReference type="GO" id="GO:0005975">
    <property type="term" value="P:carbohydrate metabolic process"/>
    <property type="evidence" value="ECO:0007669"/>
    <property type="project" value="InterPro"/>
</dbReference>
<keyword evidence="3" id="KW-1133">Transmembrane helix</keyword>
<feature type="region of interest" description="Disordered" evidence="2">
    <location>
        <begin position="354"/>
        <end position="374"/>
    </location>
</feature>